<evidence type="ECO:0000313" key="2">
    <source>
        <dbReference type="Proteomes" id="UP000308652"/>
    </source>
</evidence>
<protein>
    <submittedName>
        <fullName evidence="1">Uncharacterized protein</fullName>
    </submittedName>
</protein>
<sequence>MWDPNKKIGVLNDFDCKPGPHITCSSQTHHGRTHALSLSGTNAPPLHLLGYETLRFRPSLSPLFHYKRLRSSPSLLHSYYWQRRYLHPVILV</sequence>
<dbReference type="Proteomes" id="UP000308652">
    <property type="component" value="Unassembled WGS sequence"/>
</dbReference>
<keyword evidence="2" id="KW-1185">Reference proteome</keyword>
<feature type="non-terminal residue" evidence="1">
    <location>
        <position position="1"/>
    </location>
</feature>
<accession>A0A5C3LKH0</accession>
<dbReference type="AlphaFoldDB" id="A0A5C3LKH0"/>
<name>A0A5C3LKH0_9AGAR</name>
<organism evidence="1 2">
    <name type="scientific">Crucibulum laeve</name>
    <dbReference type="NCBI Taxonomy" id="68775"/>
    <lineage>
        <taxon>Eukaryota</taxon>
        <taxon>Fungi</taxon>
        <taxon>Dikarya</taxon>
        <taxon>Basidiomycota</taxon>
        <taxon>Agaricomycotina</taxon>
        <taxon>Agaricomycetes</taxon>
        <taxon>Agaricomycetidae</taxon>
        <taxon>Agaricales</taxon>
        <taxon>Agaricineae</taxon>
        <taxon>Nidulariaceae</taxon>
        <taxon>Crucibulum</taxon>
    </lineage>
</organism>
<reference evidence="1 2" key="1">
    <citation type="journal article" date="2019" name="Nat. Ecol. Evol.">
        <title>Megaphylogeny resolves global patterns of mushroom evolution.</title>
        <authorList>
            <person name="Varga T."/>
            <person name="Krizsan K."/>
            <person name="Foldi C."/>
            <person name="Dima B."/>
            <person name="Sanchez-Garcia M."/>
            <person name="Sanchez-Ramirez S."/>
            <person name="Szollosi G.J."/>
            <person name="Szarkandi J.G."/>
            <person name="Papp V."/>
            <person name="Albert L."/>
            <person name="Andreopoulos W."/>
            <person name="Angelini C."/>
            <person name="Antonin V."/>
            <person name="Barry K.W."/>
            <person name="Bougher N.L."/>
            <person name="Buchanan P."/>
            <person name="Buyck B."/>
            <person name="Bense V."/>
            <person name="Catcheside P."/>
            <person name="Chovatia M."/>
            <person name="Cooper J."/>
            <person name="Damon W."/>
            <person name="Desjardin D."/>
            <person name="Finy P."/>
            <person name="Geml J."/>
            <person name="Haridas S."/>
            <person name="Hughes K."/>
            <person name="Justo A."/>
            <person name="Karasinski D."/>
            <person name="Kautmanova I."/>
            <person name="Kiss B."/>
            <person name="Kocsube S."/>
            <person name="Kotiranta H."/>
            <person name="LaButti K.M."/>
            <person name="Lechner B.E."/>
            <person name="Liimatainen K."/>
            <person name="Lipzen A."/>
            <person name="Lukacs Z."/>
            <person name="Mihaltcheva S."/>
            <person name="Morgado L.N."/>
            <person name="Niskanen T."/>
            <person name="Noordeloos M.E."/>
            <person name="Ohm R.A."/>
            <person name="Ortiz-Santana B."/>
            <person name="Ovrebo C."/>
            <person name="Racz N."/>
            <person name="Riley R."/>
            <person name="Savchenko A."/>
            <person name="Shiryaev A."/>
            <person name="Soop K."/>
            <person name="Spirin V."/>
            <person name="Szebenyi C."/>
            <person name="Tomsovsky M."/>
            <person name="Tulloss R.E."/>
            <person name="Uehling J."/>
            <person name="Grigoriev I.V."/>
            <person name="Vagvolgyi C."/>
            <person name="Papp T."/>
            <person name="Martin F.M."/>
            <person name="Miettinen O."/>
            <person name="Hibbett D.S."/>
            <person name="Nagy L.G."/>
        </authorList>
    </citation>
    <scope>NUCLEOTIDE SEQUENCE [LARGE SCALE GENOMIC DNA]</scope>
    <source>
        <strain evidence="1 2">CBS 166.37</strain>
    </source>
</reference>
<proteinExistence type="predicted"/>
<dbReference type="EMBL" id="ML213645">
    <property type="protein sequence ID" value="TFK33604.1"/>
    <property type="molecule type" value="Genomic_DNA"/>
</dbReference>
<evidence type="ECO:0000313" key="1">
    <source>
        <dbReference type="EMBL" id="TFK33604.1"/>
    </source>
</evidence>
<gene>
    <name evidence="1" type="ORF">BDQ12DRAFT_690931</name>
</gene>